<dbReference type="PANTHER" id="PTHR21661">
    <property type="entry name" value="EPOXIDE HYDROLASE 1-RELATED"/>
    <property type="match status" value="1"/>
</dbReference>
<evidence type="ECO:0000313" key="5">
    <source>
        <dbReference type="EMBL" id="KAJ5459796.1"/>
    </source>
</evidence>
<dbReference type="GO" id="GO:0097176">
    <property type="term" value="P:epoxide metabolic process"/>
    <property type="evidence" value="ECO:0007669"/>
    <property type="project" value="TreeGrafter"/>
</dbReference>
<keyword evidence="6" id="KW-1185">Reference proteome</keyword>
<sequence>MVQPFSTLPAAARISPKPFTVAIPKENLTDMETLIRLSKLAPQTYENSQPDMRYGVTTDWLVTMKDQWLKSYNWKNTEDRINSFPQWKAEVEGLDIHFVGLFSEKPDAIPIILIHGWPGSFLEFLPILDIFRKEYTPSTLPYHLIVPSLPGYTFSSGPPLDRNFTTTDIARVLDQLMKDLGFENGYVAQGGDIGSRIARSLAVDHESCKAVHLNVCFMGRPEGISDEHLDVSEREGIQRMEVFRMMGAGYAVEHGTRPSTIGHVLATNPVALLAWIGEKWLEWVDEALSSEHILESITLYWLTETFPRSIYTYRQNYPLRLFQQPTTLAGSFPTPTVSSFKELPTRLWASFNLITTVLLTSRHQNFRDEIMPSNNTSLEEIFSDDSSFYGDENEQARLEEQAATYDPEPFWAEIHPGLLSTIQYELSAPPPTLKAEPGIFAKQEEDDGLPTTYRPRDQRGPGESITAFTSRLPPSRTSISDVGPWIWMWKPKCQVQEGDIATLLKRGNELLQTYDEEASTLRAAHDKSGAKTTAALTRKLNPLRRTLEQNIFALAKETGVTSGKWMFFPSVDYVDSVWKTVVTALDKGELGNTAKVATEDGSGQARLICVYTEDFSDMEDVKRVLTTLVEKGLVDEEARPIYYKCDAYTHLDIKSNNVYGLKASLFSSKDILTGKV</sequence>
<dbReference type="Gene3D" id="3.30.760.10">
    <property type="entry name" value="RNA Cap, Translation Initiation Factor Eif4e"/>
    <property type="match status" value="1"/>
</dbReference>
<protein>
    <submittedName>
        <fullName evidence="5">Isopenicillin N synthase</fullName>
    </submittedName>
</protein>
<evidence type="ECO:0000256" key="2">
    <source>
        <dbReference type="ARBA" id="ARBA00022801"/>
    </source>
</evidence>
<keyword evidence="2" id="KW-0378">Hydrolase</keyword>
<organism evidence="5 6">
    <name type="scientific">Penicillium daleae</name>
    <dbReference type="NCBI Taxonomy" id="63821"/>
    <lineage>
        <taxon>Eukaryota</taxon>
        <taxon>Fungi</taxon>
        <taxon>Dikarya</taxon>
        <taxon>Ascomycota</taxon>
        <taxon>Pezizomycotina</taxon>
        <taxon>Eurotiomycetes</taxon>
        <taxon>Eurotiomycetidae</taxon>
        <taxon>Eurotiales</taxon>
        <taxon>Aspergillaceae</taxon>
        <taxon>Penicillium</taxon>
    </lineage>
</organism>
<evidence type="ECO:0000256" key="3">
    <source>
        <dbReference type="SAM" id="MobiDB-lite"/>
    </source>
</evidence>
<comment type="similarity">
    <text evidence="1">Belongs to the peptidase S33 family.</text>
</comment>
<dbReference type="InterPro" id="IPR029058">
    <property type="entry name" value="AB_hydrolase_fold"/>
</dbReference>
<dbReference type="SUPFAM" id="SSF55418">
    <property type="entry name" value="eIF4e-like"/>
    <property type="match status" value="1"/>
</dbReference>
<dbReference type="InterPro" id="IPR010497">
    <property type="entry name" value="Epoxide_hydro_N"/>
</dbReference>
<accession>A0AAD6CAP2</accession>
<proteinExistence type="inferred from homology"/>
<reference evidence="5" key="2">
    <citation type="journal article" date="2023" name="IMA Fungus">
        <title>Comparative genomic study of the Penicillium genus elucidates a diverse pangenome and 15 lateral gene transfer events.</title>
        <authorList>
            <person name="Petersen C."/>
            <person name="Sorensen T."/>
            <person name="Nielsen M.R."/>
            <person name="Sondergaard T.E."/>
            <person name="Sorensen J.L."/>
            <person name="Fitzpatrick D.A."/>
            <person name="Frisvad J.C."/>
            <person name="Nielsen K.L."/>
        </authorList>
    </citation>
    <scope>NUCLEOTIDE SEQUENCE</scope>
    <source>
        <strain evidence="5">IBT 16125</strain>
    </source>
</reference>
<dbReference type="GeneID" id="81594974"/>
<dbReference type="RefSeq" id="XP_056768838.1">
    <property type="nucleotide sequence ID" value="XM_056904731.1"/>
</dbReference>
<dbReference type="InterPro" id="IPR015034">
    <property type="entry name" value="Bles03"/>
</dbReference>
<comment type="caution">
    <text evidence="5">The sequence shown here is derived from an EMBL/GenBank/DDBJ whole genome shotgun (WGS) entry which is preliminary data.</text>
</comment>
<dbReference type="PANTHER" id="PTHR21661:SF39">
    <property type="entry name" value="HYDROLASE, PUTATIVE (AFU_ORTHOLOGUE AFUA_3G08960)-RELATED"/>
    <property type="match status" value="1"/>
</dbReference>
<dbReference type="Pfam" id="PF08939">
    <property type="entry name" value="Bles03"/>
    <property type="match status" value="1"/>
</dbReference>
<dbReference type="GO" id="GO:0004301">
    <property type="term" value="F:epoxide hydrolase activity"/>
    <property type="evidence" value="ECO:0007669"/>
    <property type="project" value="TreeGrafter"/>
</dbReference>
<evidence type="ECO:0000256" key="1">
    <source>
        <dbReference type="ARBA" id="ARBA00010088"/>
    </source>
</evidence>
<dbReference type="Pfam" id="PF06441">
    <property type="entry name" value="EHN"/>
    <property type="match status" value="1"/>
</dbReference>
<feature type="region of interest" description="Disordered" evidence="3">
    <location>
        <begin position="445"/>
        <end position="465"/>
    </location>
</feature>
<dbReference type="InterPro" id="IPR023398">
    <property type="entry name" value="TIF_eIF4e-like"/>
</dbReference>
<dbReference type="AlphaFoldDB" id="A0AAD6CAP2"/>
<gene>
    <name evidence="5" type="ORF">N7458_001348</name>
</gene>
<dbReference type="Proteomes" id="UP001213681">
    <property type="component" value="Unassembled WGS sequence"/>
</dbReference>
<dbReference type="GO" id="GO:0017000">
    <property type="term" value="P:antibiotic biosynthetic process"/>
    <property type="evidence" value="ECO:0007669"/>
    <property type="project" value="UniProtKB-ARBA"/>
</dbReference>
<dbReference type="SUPFAM" id="SSF53474">
    <property type="entry name" value="alpha/beta-Hydrolases"/>
    <property type="match status" value="1"/>
</dbReference>
<evidence type="ECO:0000313" key="6">
    <source>
        <dbReference type="Proteomes" id="UP001213681"/>
    </source>
</evidence>
<dbReference type="EMBL" id="JAPVEA010000002">
    <property type="protein sequence ID" value="KAJ5459796.1"/>
    <property type="molecule type" value="Genomic_DNA"/>
</dbReference>
<evidence type="ECO:0000259" key="4">
    <source>
        <dbReference type="Pfam" id="PF06441"/>
    </source>
</evidence>
<dbReference type="GO" id="GO:0072330">
    <property type="term" value="P:monocarboxylic acid biosynthetic process"/>
    <property type="evidence" value="ECO:0007669"/>
    <property type="project" value="UniProtKB-ARBA"/>
</dbReference>
<feature type="domain" description="Epoxide hydrolase N-terminal" evidence="4">
    <location>
        <begin position="16"/>
        <end position="124"/>
    </location>
</feature>
<name>A0AAD6CAP2_9EURO</name>
<dbReference type="Gene3D" id="3.40.50.1820">
    <property type="entry name" value="alpha/beta hydrolase"/>
    <property type="match status" value="1"/>
</dbReference>
<reference evidence="5" key="1">
    <citation type="submission" date="2022-12" db="EMBL/GenBank/DDBJ databases">
        <authorList>
            <person name="Petersen C."/>
        </authorList>
    </citation>
    <scope>NUCLEOTIDE SEQUENCE</scope>
    <source>
        <strain evidence="5">IBT 16125</strain>
    </source>
</reference>